<gene>
    <name evidence="2" type="ORF">BXY75_0005</name>
</gene>
<organism evidence="2 3">
    <name type="scientific">Ulvibacter antarcticus</name>
    <dbReference type="NCBI Taxonomy" id="442714"/>
    <lineage>
        <taxon>Bacteria</taxon>
        <taxon>Pseudomonadati</taxon>
        <taxon>Bacteroidota</taxon>
        <taxon>Flavobacteriia</taxon>
        <taxon>Flavobacteriales</taxon>
        <taxon>Flavobacteriaceae</taxon>
        <taxon>Ulvibacter</taxon>
    </lineage>
</organism>
<dbReference type="Proteomes" id="UP000271339">
    <property type="component" value="Unassembled WGS sequence"/>
</dbReference>
<sequence length="231" mass="27453">MSKKNQNRSISESFKLVLKKYNTLKQGKDGKELETINELEKLTKELLKFFKGFRKILLMMSSLLVILIALFCFSVYKNIELTNINSELEIQKVDSIMKTIMDIKETEVDSFTTRTSYKYQKKGDKIVTYKNLLDDNDSLQERIDSLRILRITQKSQISTLRQKLEMAKDNYGINFREYYKVRNGDTTNYIQIQGKKIDSAMMLLVHYRKNLTYNKEKDLWYITENQKEKQE</sequence>
<protein>
    <submittedName>
        <fullName evidence="2">Uncharacterized protein</fullName>
    </submittedName>
</protein>
<evidence type="ECO:0000313" key="3">
    <source>
        <dbReference type="Proteomes" id="UP000271339"/>
    </source>
</evidence>
<name>A0A3L9ZBL2_9FLAO</name>
<keyword evidence="1" id="KW-1133">Transmembrane helix</keyword>
<dbReference type="OrthoDB" id="1437215at2"/>
<keyword evidence="3" id="KW-1185">Reference proteome</keyword>
<dbReference type="EMBL" id="REFC01000001">
    <property type="protein sequence ID" value="RMA67695.1"/>
    <property type="molecule type" value="Genomic_DNA"/>
</dbReference>
<keyword evidence="1" id="KW-0472">Membrane</keyword>
<dbReference type="RefSeq" id="WP_121905662.1">
    <property type="nucleotide sequence ID" value="NZ_REFC01000001.1"/>
</dbReference>
<accession>A0A3L9ZBL2</accession>
<evidence type="ECO:0000256" key="1">
    <source>
        <dbReference type="SAM" id="Phobius"/>
    </source>
</evidence>
<feature type="transmembrane region" description="Helical" evidence="1">
    <location>
        <begin position="56"/>
        <end position="76"/>
    </location>
</feature>
<proteinExistence type="predicted"/>
<dbReference type="AlphaFoldDB" id="A0A3L9ZBL2"/>
<reference evidence="2 3" key="1">
    <citation type="submission" date="2018-10" db="EMBL/GenBank/DDBJ databases">
        <title>Genomic Encyclopedia of Archaeal and Bacterial Type Strains, Phase II (KMG-II): from individual species to whole genera.</title>
        <authorList>
            <person name="Goeker M."/>
        </authorList>
    </citation>
    <scope>NUCLEOTIDE SEQUENCE [LARGE SCALE GENOMIC DNA]</scope>
    <source>
        <strain evidence="2 3">DSM 23424</strain>
    </source>
</reference>
<comment type="caution">
    <text evidence="2">The sequence shown here is derived from an EMBL/GenBank/DDBJ whole genome shotgun (WGS) entry which is preliminary data.</text>
</comment>
<keyword evidence="1" id="KW-0812">Transmembrane</keyword>
<evidence type="ECO:0000313" key="2">
    <source>
        <dbReference type="EMBL" id="RMA67695.1"/>
    </source>
</evidence>